<evidence type="ECO:0000313" key="1">
    <source>
        <dbReference type="EMBL" id="TFK77363.1"/>
    </source>
</evidence>
<protein>
    <submittedName>
        <fullName evidence="1">Uncharacterized protein</fullName>
    </submittedName>
</protein>
<proteinExistence type="predicted"/>
<reference evidence="1 2" key="1">
    <citation type="journal article" date="2019" name="Nat. Ecol. Evol.">
        <title>Megaphylogeny resolves global patterns of mushroom evolution.</title>
        <authorList>
            <person name="Varga T."/>
            <person name="Krizsan K."/>
            <person name="Foldi C."/>
            <person name="Dima B."/>
            <person name="Sanchez-Garcia M."/>
            <person name="Sanchez-Ramirez S."/>
            <person name="Szollosi G.J."/>
            <person name="Szarkandi J.G."/>
            <person name="Papp V."/>
            <person name="Albert L."/>
            <person name="Andreopoulos W."/>
            <person name="Angelini C."/>
            <person name="Antonin V."/>
            <person name="Barry K.W."/>
            <person name="Bougher N.L."/>
            <person name="Buchanan P."/>
            <person name="Buyck B."/>
            <person name="Bense V."/>
            <person name="Catcheside P."/>
            <person name="Chovatia M."/>
            <person name="Cooper J."/>
            <person name="Damon W."/>
            <person name="Desjardin D."/>
            <person name="Finy P."/>
            <person name="Geml J."/>
            <person name="Haridas S."/>
            <person name="Hughes K."/>
            <person name="Justo A."/>
            <person name="Karasinski D."/>
            <person name="Kautmanova I."/>
            <person name="Kiss B."/>
            <person name="Kocsube S."/>
            <person name="Kotiranta H."/>
            <person name="LaButti K.M."/>
            <person name="Lechner B.E."/>
            <person name="Liimatainen K."/>
            <person name="Lipzen A."/>
            <person name="Lukacs Z."/>
            <person name="Mihaltcheva S."/>
            <person name="Morgado L.N."/>
            <person name="Niskanen T."/>
            <person name="Noordeloos M.E."/>
            <person name="Ohm R.A."/>
            <person name="Ortiz-Santana B."/>
            <person name="Ovrebo C."/>
            <person name="Racz N."/>
            <person name="Riley R."/>
            <person name="Savchenko A."/>
            <person name="Shiryaev A."/>
            <person name="Soop K."/>
            <person name="Spirin V."/>
            <person name="Szebenyi C."/>
            <person name="Tomsovsky M."/>
            <person name="Tulloss R.E."/>
            <person name="Uehling J."/>
            <person name="Grigoriev I.V."/>
            <person name="Vagvolgyi C."/>
            <person name="Papp T."/>
            <person name="Martin F.M."/>
            <person name="Miettinen O."/>
            <person name="Hibbett D.S."/>
            <person name="Nagy L.G."/>
        </authorList>
    </citation>
    <scope>NUCLEOTIDE SEQUENCE [LARGE SCALE GENOMIC DNA]</scope>
    <source>
        <strain evidence="1 2">NL-1719</strain>
    </source>
</reference>
<gene>
    <name evidence="1" type="ORF">BDN72DRAFT_754704</name>
</gene>
<name>A0ACD3BGW6_9AGAR</name>
<keyword evidence="2" id="KW-1185">Reference proteome</keyword>
<evidence type="ECO:0000313" key="2">
    <source>
        <dbReference type="Proteomes" id="UP000308600"/>
    </source>
</evidence>
<dbReference type="EMBL" id="ML208259">
    <property type="protein sequence ID" value="TFK77363.1"/>
    <property type="molecule type" value="Genomic_DNA"/>
</dbReference>
<accession>A0ACD3BGW6</accession>
<organism evidence="1 2">
    <name type="scientific">Pluteus cervinus</name>
    <dbReference type="NCBI Taxonomy" id="181527"/>
    <lineage>
        <taxon>Eukaryota</taxon>
        <taxon>Fungi</taxon>
        <taxon>Dikarya</taxon>
        <taxon>Basidiomycota</taxon>
        <taxon>Agaricomycotina</taxon>
        <taxon>Agaricomycetes</taxon>
        <taxon>Agaricomycetidae</taxon>
        <taxon>Agaricales</taxon>
        <taxon>Pluteineae</taxon>
        <taxon>Pluteaceae</taxon>
        <taxon>Pluteus</taxon>
    </lineage>
</organism>
<sequence>MYATPVRQDFTTPYYRQAVHTTTRAQAPPPVNDVRDDYERWYTKSSNRMLLSLRSGIHSEIGWSLDRLCRLCQNDNWSLSSIPGLIDALFEWPEWYVTEGYKNITDSASLFSPDPEQARDRLYAIEGLFVLRNAALDEKNVWDVINHSHTLPLAINAVKNLDFEKDENCEFLVHSIDLLLMAASRLIITPAANPIPNLINIAAKSSNRTLIISALTALYYIFSNPAHHGYLSANSAALGAAIRYLPLFVDKPLIDASLNYLYVHLSHPPMAKAFLLHPDMPKVLRVLVNLLITEQIEEKVTYDVTGPIYTVPSTTHLTRDHELTPEEMQTLLELTEPERCYSWMRTMFVAKVDGELTQVDFWNLYKDAFSPYPDKAPLLVASDVIKNVSLVIPQAQAMVLQEPAQRFIVRGVDRRKDPIPVERFKCHWDRSQCSVPAHSSSAELFDHILEHLAAVEATEFPCLWSTCPAQPKPKHVLRSHILTHLSTPQASEKHPSQSDTITLPTADSPYPISVPTLRPVPPPRSTVISYPQPTIDPPPTSLTALLCIRILFRTSFASSEAAPRVDADHFGFPGVVEEPDEQELAEEGEGEALDSELEGEKRGRKAFMSIRRLLEGVRMRDNVLMGWIVEMIDAGITGTTA</sequence>
<dbReference type="Proteomes" id="UP000308600">
    <property type="component" value="Unassembled WGS sequence"/>
</dbReference>